<feature type="transmembrane region" description="Helical" evidence="6">
    <location>
        <begin position="116"/>
        <end position="135"/>
    </location>
</feature>
<keyword evidence="4 6" id="KW-1133">Transmembrane helix</keyword>
<organism evidence="7">
    <name type="scientific">Photinus pyralis</name>
    <name type="common">Common eastern firefly</name>
    <name type="synonym">Lampyris pyralis</name>
    <dbReference type="NCBI Taxonomy" id="7054"/>
    <lineage>
        <taxon>Eukaryota</taxon>
        <taxon>Metazoa</taxon>
        <taxon>Ecdysozoa</taxon>
        <taxon>Arthropoda</taxon>
        <taxon>Hexapoda</taxon>
        <taxon>Insecta</taxon>
        <taxon>Pterygota</taxon>
        <taxon>Neoptera</taxon>
        <taxon>Endopterygota</taxon>
        <taxon>Coleoptera</taxon>
        <taxon>Polyphaga</taxon>
        <taxon>Elateriformia</taxon>
        <taxon>Elateroidea</taxon>
        <taxon>Lampyridae</taxon>
        <taxon>Lampyrinae</taxon>
        <taxon>Photinus</taxon>
    </lineage>
</organism>
<evidence type="ECO:0000256" key="4">
    <source>
        <dbReference type="ARBA" id="ARBA00022989"/>
    </source>
</evidence>
<dbReference type="GO" id="GO:0016020">
    <property type="term" value="C:membrane"/>
    <property type="evidence" value="ECO:0007669"/>
    <property type="project" value="UniProtKB-SubCell"/>
</dbReference>
<comment type="subcellular location">
    <subcellularLocation>
        <location evidence="1 6">Membrane</location>
        <topology evidence="1 6">Multi-pass membrane protein</topology>
    </subcellularLocation>
</comment>
<dbReference type="PANTHER" id="PTHR12300">
    <property type="entry name" value="HVA22-LIKE PROTEINS"/>
    <property type="match status" value="1"/>
</dbReference>
<evidence type="ECO:0000256" key="5">
    <source>
        <dbReference type="ARBA" id="ARBA00023136"/>
    </source>
</evidence>
<dbReference type="AlphaFoldDB" id="A0A1Y1NAE2"/>
<protein>
    <recommendedName>
        <fullName evidence="6">Receptor expression-enhancing protein</fullName>
    </recommendedName>
</protein>
<feature type="transmembrane region" description="Helical" evidence="6">
    <location>
        <begin position="39"/>
        <end position="55"/>
    </location>
</feature>
<evidence type="ECO:0000256" key="3">
    <source>
        <dbReference type="ARBA" id="ARBA00022692"/>
    </source>
</evidence>
<dbReference type="PANTHER" id="PTHR12300:SF161">
    <property type="entry name" value="RECEPTOR EXPRESSION-ENHANCING PROTEIN"/>
    <property type="match status" value="1"/>
</dbReference>
<dbReference type="EMBL" id="GEZM01007906">
    <property type="protein sequence ID" value="JAV94891.1"/>
    <property type="molecule type" value="Transcribed_RNA"/>
</dbReference>
<dbReference type="InterPro" id="IPR004345">
    <property type="entry name" value="TB2_DP1_HVA22"/>
</dbReference>
<evidence type="ECO:0000313" key="7">
    <source>
        <dbReference type="EMBL" id="JAV94891.1"/>
    </source>
</evidence>
<sequence>MAARILQLKEKLERTLHDEDQIWTERLASLEQRSGIDRLYIFVVMVACMALWLAYGVGQQFLCNLIAFAYPAYASLQCIEHPQTRNDEAKWLTYWVISATLTLLEIHAPFCTTLVPKYWLTKCMFMVFLMLPAEFNGSLMIYAKFVQPYFVKVHPHSPLTTNKFYKPAIPLRDRDPNQPIRSEIALKT</sequence>
<evidence type="ECO:0000256" key="1">
    <source>
        <dbReference type="ARBA" id="ARBA00004141"/>
    </source>
</evidence>
<dbReference type="Pfam" id="PF03134">
    <property type="entry name" value="TB2_DP1_HVA22"/>
    <property type="match status" value="1"/>
</dbReference>
<evidence type="ECO:0000256" key="6">
    <source>
        <dbReference type="RuleBase" id="RU362006"/>
    </source>
</evidence>
<keyword evidence="5 6" id="KW-0472">Membrane</keyword>
<keyword evidence="3 6" id="KW-0812">Transmembrane</keyword>
<comment type="similarity">
    <text evidence="2 6">Belongs to the DP1 family.</text>
</comment>
<evidence type="ECO:0000256" key="2">
    <source>
        <dbReference type="ARBA" id="ARBA00008573"/>
    </source>
</evidence>
<accession>A0A1Y1NAE2</accession>
<reference evidence="7" key="1">
    <citation type="journal article" date="2016" name="Sci. Rep.">
        <title>Molecular characterization of firefly nuptial gifts: a multi-omics approach sheds light on postcopulatory sexual selection.</title>
        <authorList>
            <person name="Al-Wathiqui N."/>
            <person name="Fallon T.R."/>
            <person name="South A."/>
            <person name="Weng J.K."/>
            <person name="Lewis S.M."/>
        </authorList>
    </citation>
    <scope>NUCLEOTIDE SEQUENCE</scope>
</reference>
<name>A0A1Y1NAE2_PHOPY</name>
<proteinExistence type="inferred from homology"/>